<evidence type="ECO:0008006" key="3">
    <source>
        <dbReference type="Google" id="ProtNLM"/>
    </source>
</evidence>
<dbReference type="AlphaFoldDB" id="S7PPQ6"/>
<organism evidence="1 2">
    <name type="scientific">Gloeophyllum trabeum (strain ATCC 11539 / FP-39264 / Madison 617)</name>
    <name type="common">Brown rot fungus</name>
    <dbReference type="NCBI Taxonomy" id="670483"/>
    <lineage>
        <taxon>Eukaryota</taxon>
        <taxon>Fungi</taxon>
        <taxon>Dikarya</taxon>
        <taxon>Basidiomycota</taxon>
        <taxon>Agaricomycotina</taxon>
        <taxon>Agaricomycetes</taxon>
        <taxon>Gloeophyllales</taxon>
        <taxon>Gloeophyllaceae</taxon>
        <taxon>Gloeophyllum</taxon>
    </lineage>
</organism>
<dbReference type="PANTHER" id="PTHR46177">
    <property type="entry name" value="INTEGRASE CATALYTIC DOMAIN-CONTAINING PROTEIN"/>
    <property type="match status" value="1"/>
</dbReference>
<name>S7PPQ6_GLOTA</name>
<dbReference type="OMA" id="RDMINSY"/>
<dbReference type="KEGG" id="gtr:GLOTRDRAFT_51480"/>
<proteinExistence type="predicted"/>
<accession>S7PPQ6</accession>
<dbReference type="EMBL" id="KB469550">
    <property type="protein sequence ID" value="EPQ49861.1"/>
    <property type="molecule type" value="Genomic_DNA"/>
</dbReference>
<dbReference type="PANTHER" id="PTHR46177:SF1">
    <property type="entry name" value="INTEGRASE CATALYTIC DOMAIN-CONTAINING PROTEIN"/>
    <property type="match status" value="1"/>
</dbReference>
<evidence type="ECO:0000313" key="2">
    <source>
        <dbReference type="Proteomes" id="UP000030669"/>
    </source>
</evidence>
<gene>
    <name evidence="1" type="ORF">GLOTRDRAFT_51480</name>
</gene>
<dbReference type="GeneID" id="19306821"/>
<reference evidence="1 2" key="1">
    <citation type="journal article" date="2012" name="Science">
        <title>The Paleozoic origin of enzymatic lignin decomposition reconstructed from 31 fungal genomes.</title>
        <authorList>
            <person name="Floudas D."/>
            <person name="Binder M."/>
            <person name="Riley R."/>
            <person name="Barry K."/>
            <person name="Blanchette R.A."/>
            <person name="Henrissat B."/>
            <person name="Martinez A.T."/>
            <person name="Otillar R."/>
            <person name="Spatafora J.W."/>
            <person name="Yadav J.S."/>
            <person name="Aerts A."/>
            <person name="Benoit I."/>
            <person name="Boyd A."/>
            <person name="Carlson A."/>
            <person name="Copeland A."/>
            <person name="Coutinho P.M."/>
            <person name="de Vries R.P."/>
            <person name="Ferreira P."/>
            <person name="Findley K."/>
            <person name="Foster B."/>
            <person name="Gaskell J."/>
            <person name="Glotzer D."/>
            <person name="Gorecki P."/>
            <person name="Heitman J."/>
            <person name="Hesse C."/>
            <person name="Hori C."/>
            <person name="Igarashi K."/>
            <person name="Jurgens J.A."/>
            <person name="Kallen N."/>
            <person name="Kersten P."/>
            <person name="Kohler A."/>
            <person name="Kuees U."/>
            <person name="Kumar T.K.A."/>
            <person name="Kuo A."/>
            <person name="LaButti K."/>
            <person name="Larrondo L.F."/>
            <person name="Lindquist E."/>
            <person name="Ling A."/>
            <person name="Lombard V."/>
            <person name="Lucas S."/>
            <person name="Lundell T."/>
            <person name="Martin R."/>
            <person name="McLaughlin D.J."/>
            <person name="Morgenstern I."/>
            <person name="Morin E."/>
            <person name="Murat C."/>
            <person name="Nagy L.G."/>
            <person name="Nolan M."/>
            <person name="Ohm R.A."/>
            <person name="Patyshakuliyeva A."/>
            <person name="Rokas A."/>
            <person name="Ruiz-Duenas F.J."/>
            <person name="Sabat G."/>
            <person name="Salamov A."/>
            <person name="Samejima M."/>
            <person name="Schmutz J."/>
            <person name="Slot J.C."/>
            <person name="St John F."/>
            <person name="Stenlid J."/>
            <person name="Sun H."/>
            <person name="Sun S."/>
            <person name="Syed K."/>
            <person name="Tsang A."/>
            <person name="Wiebenga A."/>
            <person name="Young D."/>
            <person name="Pisabarro A."/>
            <person name="Eastwood D.C."/>
            <person name="Martin F."/>
            <person name="Cullen D."/>
            <person name="Grigoriev I.V."/>
            <person name="Hibbett D.S."/>
        </authorList>
    </citation>
    <scope>NUCLEOTIDE SEQUENCE [LARGE SCALE GENOMIC DNA]</scope>
    <source>
        <strain evidence="1 2">ATCC 11539</strain>
    </source>
</reference>
<keyword evidence="2" id="KW-1185">Reference proteome</keyword>
<dbReference type="RefSeq" id="XP_007871683.1">
    <property type="nucleotide sequence ID" value="XM_007873492.1"/>
</dbReference>
<dbReference type="eggNOG" id="ENOG502SNTK">
    <property type="taxonomic scope" value="Eukaryota"/>
</dbReference>
<evidence type="ECO:0000313" key="1">
    <source>
        <dbReference type="EMBL" id="EPQ49861.1"/>
    </source>
</evidence>
<sequence length="252" mass="28905">MGEGTISVPALPEHYELPPHTRDWDMPPALFLRVVKEQGGIPIQVTSDKGTETGRLAAIQTMLRQTFQPHLDSQILPPHVFVKSTYNITRERAWRPLWEKEMANVLESWRLGKDDSGYHPEDPIHHGIALWLWAKIVQVRLDRVRYEQNTHHIRKQRKVRLPTGGKPQDFYDHPEDYGGRKQLIQIPDMSLVDRLLAEYTPEKLFQFGSDETVALAEQLFEAIGCPALSASQGWAVFKAMISVLDVMIHSRT</sequence>
<protein>
    <recommendedName>
        <fullName evidence="3">Integrase catalytic domain-containing protein</fullName>
    </recommendedName>
</protein>
<dbReference type="HOGENOM" id="CLU_039761_1_0_1"/>
<dbReference type="Proteomes" id="UP000030669">
    <property type="component" value="Unassembled WGS sequence"/>
</dbReference>
<dbReference type="OrthoDB" id="5392716at2759"/>